<evidence type="ECO:0000256" key="1">
    <source>
        <dbReference type="SAM" id="Coils"/>
    </source>
</evidence>
<evidence type="ECO:0000256" key="2">
    <source>
        <dbReference type="SAM" id="MobiDB-lite"/>
    </source>
</evidence>
<keyword evidence="3" id="KW-0645">Protease</keyword>
<name>A0A8J6AUU5_9EUKA</name>
<dbReference type="GO" id="GO:0008233">
    <property type="term" value="F:peptidase activity"/>
    <property type="evidence" value="ECO:0007669"/>
    <property type="project" value="UniProtKB-KW"/>
</dbReference>
<keyword evidence="1" id="KW-0175">Coiled coil</keyword>
<evidence type="ECO:0000313" key="4">
    <source>
        <dbReference type="Proteomes" id="UP000717585"/>
    </source>
</evidence>
<keyword evidence="4" id="KW-1185">Reference proteome</keyword>
<feature type="compositionally biased region" description="Basic and acidic residues" evidence="2">
    <location>
        <begin position="317"/>
        <end position="327"/>
    </location>
</feature>
<feature type="coiled-coil region" evidence="1">
    <location>
        <begin position="97"/>
        <end position="146"/>
    </location>
</feature>
<feature type="compositionally biased region" description="Basic and acidic residues" evidence="2">
    <location>
        <begin position="341"/>
        <end position="350"/>
    </location>
</feature>
<comment type="caution">
    <text evidence="3">The sequence shown here is derived from an EMBL/GenBank/DDBJ whole genome shotgun (WGS) entry which is preliminary data.</text>
</comment>
<dbReference type="GO" id="GO:0006508">
    <property type="term" value="P:proteolysis"/>
    <property type="evidence" value="ECO:0007669"/>
    <property type="project" value="UniProtKB-KW"/>
</dbReference>
<evidence type="ECO:0000313" key="3">
    <source>
        <dbReference type="EMBL" id="KAG9395326.1"/>
    </source>
</evidence>
<feature type="region of interest" description="Disordered" evidence="2">
    <location>
        <begin position="307"/>
        <end position="354"/>
    </location>
</feature>
<dbReference type="AlphaFoldDB" id="A0A8J6AUU5"/>
<sequence length="453" mass="50487">MKPLLPNSDDLSVWNGFVESLQHYLQAEDVLCPVASLFTPAHHDFFTTLLRSKEAAYLPLDGSDARKFRTHTDLLTFLSTEAEPYTLKKPKPDQDPLEEGKKRMDQLEEGIRLLKARTDEASVETCAEAEAELEELKAARGMLLIKPYKPVFPHGTRAQQKAALVEQARRLRDLVGRTLSATPAEQLQVALRQLSRKPKGHEHFSIDNAAVYLAEVQQTLRDYNYTALLAETGDDAAPAVSEEINAAVIKIILTHMNAPPLALTRLFGEGATTYFDGSLCLDDLMSRATALVAKLRSYRDEIREFEGHAAQSARSTQHNDTEGDARRAPPAKVPAETSAQVDRETKDAKPKKAPRQVCAFHPAAKDHSTNSCPDLVKGIDKLSDAQIVAHARECKTHYPAWKPMREVRAEAERRKIDLSRTADVAADRTRQKALFLAEEAVRTRFAPVDLRVD</sequence>
<dbReference type="EMBL" id="JAHDYR010000012">
    <property type="protein sequence ID" value="KAG9395326.1"/>
    <property type="molecule type" value="Genomic_DNA"/>
</dbReference>
<gene>
    <name evidence="3" type="ORF">J8273_0565</name>
</gene>
<organism evidence="3 4">
    <name type="scientific">Carpediemonas membranifera</name>
    <dbReference type="NCBI Taxonomy" id="201153"/>
    <lineage>
        <taxon>Eukaryota</taxon>
        <taxon>Metamonada</taxon>
        <taxon>Carpediemonas-like organisms</taxon>
        <taxon>Carpediemonas</taxon>
    </lineage>
</organism>
<reference evidence="3" key="1">
    <citation type="submission" date="2021-05" db="EMBL/GenBank/DDBJ databases">
        <title>A free-living protist that lacks canonical eukaryotic 1 DNA replication and segregation systems.</title>
        <authorList>
            <person name="Salas-Leiva D.E."/>
            <person name="Tromer E.C."/>
            <person name="Curtis B.A."/>
            <person name="Jerlstrom-Hultqvist J."/>
            <person name="Kolisko M."/>
            <person name="Yi Z."/>
            <person name="Salas-Leiva J.S."/>
            <person name="Gallot-Lavallee L."/>
            <person name="Kops G.J.P.L."/>
            <person name="Archibald J.M."/>
            <person name="Simpson A.G.B."/>
            <person name="Roger A.J."/>
        </authorList>
    </citation>
    <scope>NUCLEOTIDE SEQUENCE</scope>
    <source>
        <strain evidence="3">BICM</strain>
    </source>
</reference>
<protein>
    <submittedName>
        <fullName evidence="3">Aspartyl protease</fullName>
    </submittedName>
</protein>
<dbReference type="Proteomes" id="UP000717585">
    <property type="component" value="Unassembled WGS sequence"/>
</dbReference>
<proteinExistence type="predicted"/>
<accession>A0A8J6AUU5</accession>
<keyword evidence="3" id="KW-0378">Hydrolase</keyword>